<dbReference type="Proteomes" id="UP000287394">
    <property type="component" value="Chromosome"/>
</dbReference>
<keyword evidence="12" id="KW-1185">Reference proteome</keyword>
<keyword evidence="3" id="KW-0328">Glycosyltransferase</keyword>
<dbReference type="InterPro" id="IPR050256">
    <property type="entry name" value="Glycosyltransferase_2"/>
</dbReference>
<dbReference type="GO" id="GO:0016757">
    <property type="term" value="F:glycosyltransferase activity"/>
    <property type="evidence" value="ECO:0007669"/>
    <property type="project" value="UniProtKB-KW"/>
</dbReference>
<dbReference type="CDD" id="cd04179">
    <property type="entry name" value="DPM_DPG-synthase_like"/>
    <property type="match status" value="1"/>
</dbReference>
<feature type="domain" description="Glycosyltransferase 2-like" evidence="10">
    <location>
        <begin position="10"/>
        <end position="122"/>
    </location>
</feature>
<evidence type="ECO:0000256" key="4">
    <source>
        <dbReference type="ARBA" id="ARBA00022679"/>
    </source>
</evidence>
<name>A0A402CTL2_9BACT</name>
<evidence type="ECO:0000313" key="11">
    <source>
        <dbReference type="EMBL" id="BDI30691.1"/>
    </source>
</evidence>
<comment type="catalytic activity">
    <reaction evidence="8">
        <text>(2R)-3-phosphoglycerate + UDP-alpha-D-glucose = (2R)-2-O-(alpha-D-glucopyranosyl)-3-phospho-glycerate + UDP + H(+)</text>
        <dbReference type="Rhea" id="RHEA:31319"/>
        <dbReference type="ChEBI" id="CHEBI:15378"/>
        <dbReference type="ChEBI" id="CHEBI:58223"/>
        <dbReference type="ChEBI" id="CHEBI:58272"/>
        <dbReference type="ChEBI" id="CHEBI:58885"/>
        <dbReference type="ChEBI" id="CHEBI:62600"/>
        <dbReference type="EC" id="2.4.1.266"/>
    </reaction>
    <physiologicalReaction direction="left-to-right" evidence="8">
        <dbReference type="Rhea" id="RHEA:31320"/>
    </physiologicalReaction>
</comment>
<protein>
    <recommendedName>
        <fullName evidence="7">Glucosyl-3-phosphoglycerate synthase</fullName>
        <ecNumber evidence="6">2.4.1.266</ecNumber>
    </recommendedName>
</protein>
<dbReference type="Pfam" id="PF00535">
    <property type="entry name" value="Glycos_transf_2"/>
    <property type="match status" value="1"/>
</dbReference>
<evidence type="ECO:0000256" key="1">
    <source>
        <dbReference type="ARBA" id="ARBA00001946"/>
    </source>
</evidence>
<evidence type="ECO:0000256" key="2">
    <source>
        <dbReference type="ARBA" id="ARBA00006739"/>
    </source>
</evidence>
<evidence type="ECO:0000259" key="10">
    <source>
        <dbReference type="Pfam" id="PF00535"/>
    </source>
</evidence>
<comment type="cofactor">
    <cofactor evidence="1">
        <name>Mg(2+)</name>
        <dbReference type="ChEBI" id="CHEBI:18420"/>
    </cofactor>
</comment>
<evidence type="ECO:0000256" key="3">
    <source>
        <dbReference type="ARBA" id="ARBA00022676"/>
    </source>
</evidence>
<evidence type="ECO:0000313" key="12">
    <source>
        <dbReference type="Proteomes" id="UP000287394"/>
    </source>
</evidence>
<dbReference type="PANTHER" id="PTHR48090:SF10">
    <property type="entry name" value="GLUCOSYL-3-PHOSPHOGLYCERATE SYNTHASE"/>
    <property type="match status" value="1"/>
</dbReference>
<organism evidence="11 12">
    <name type="scientific">Capsulimonas corticalis</name>
    <dbReference type="NCBI Taxonomy" id="2219043"/>
    <lineage>
        <taxon>Bacteria</taxon>
        <taxon>Bacillati</taxon>
        <taxon>Armatimonadota</taxon>
        <taxon>Armatimonadia</taxon>
        <taxon>Capsulimonadales</taxon>
        <taxon>Capsulimonadaceae</taxon>
        <taxon>Capsulimonas</taxon>
    </lineage>
</organism>
<comment type="similarity">
    <text evidence="2">Belongs to the glycosyltransferase 2 family.</text>
</comment>
<dbReference type="EC" id="2.4.1.266" evidence="6"/>
<gene>
    <name evidence="11" type="ORF">CCAX7_27420</name>
</gene>
<proteinExistence type="inferred from homology"/>
<dbReference type="Gene3D" id="3.90.550.10">
    <property type="entry name" value="Spore Coat Polysaccharide Biosynthesis Protein SpsA, Chain A"/>
    <property type="match status" value="1"/>
</dbReference>
<dbReference type="EMBL" id="AP025739">
    <property type="protein sequence ID" value="BDI30691.1"/>
    <property type="molecule type" value="Genomic_DNA"/>
</dbReference>
<sequence length="232" mass="24732">MSEPDLHVCALIPAYNEQERIAKTVAALRFRREIHTIVVVDDGSSDHTVSAAKAAGADIVLQQKNQGKGAALTAAYSAAKEIGQIFLLLDADLGASATEAVKLLPPLLRGEADMAIGLLPPDPAFAATGQSGGRGFVVRLANWGIQRRTGQTFRQPLSGQRAVRREVLEAVDGKFANGFGVEVALTIAAIKAGFKVVEVETEFRHHVTGGEWSDIVHRGKQFRDVARTIAGS</sequence>
<dbReference type="AlphaFoldDB" id="A0A402CTL2"/>
<accession>A0A402CTL2</accession>
<dbReference type="InterPro" id="IPR029044">
    <property type="entry name" value="Nucleotide-diphossugar_trans"/>
</dbReference>
<keyword evidence="5" id="KW-0460">Magnesium</keyword>
<evidence type="ECO:0000256" key="7">
    <source>
        <dbReference type="ARBA" id="ARBA00040894"/>
    </source>
</evidence>
<keyword evidence="4 11" id="KW-0808">Transferase</keyword>
<evidence type="ECO:0000256" key="9">
    <source>
        <dbReference type="ARBA" id="ARBA00048997"/>
    </source>
</evidence>
<dbReference type="SUPFAM" id="SSF53448">
    <property type="entry name" value="Nucleotide-diphospho-sugar transferases"/>
    <property type="match status" value="1"/>
</dbReference>
<dbReference type="RefSeq" id="WP_119320712.1">
    <property type="nucleotide sequence ID" value="NZ_AP025739.1"/>
</dbReference>
<evidence type="ECO:0000256" key="6">
    <source>
        <dbReference type="ARBA" id="ARBA00039022"/>
    </source>
</evidence>
<dbReference type="InterPro" id="IPR001173">
    <property type="entry name" value="Glyco_trans_2-like"/>
</dbReference>
<evidence type="ECO:0000256" key="5">
    <source>
        <dbReference type="ARBA" id="ARBA00022842"/>
    </source>
</evidence>
<evidence type="ECO:0000256" key="8">
    <source>
        <dbReference type="ARBA" id="ARBA00048689"/>
    </source>
</evidence>
<dbReference type="KEGG" id="ccot:CCAX7_27420"/>
<reference evidence="11 12" key="1">
    <citation type="journal article" date="2019" name="Int. J. Syst. Evol. Microbiol.">
        <title>Capsulimonas corticalis gen. nov., sp. nov., an aerobic capsulated bacterium, of a novel bacterial order, Capsulimonadales ord. nov., of the class Armatimonadia of the phylum Armatimonadetes.</title>
        <authorList>
            <person name="Li J."/>
            <person name="Kudo C."/>
            <person name="Tonouchi A."/>
        </authorList>
    </citation>
    <scope>NUCLEOTIDE SEQUENCE [LARGE SCALE GENOMIC DNA]</scope>
    <source>
        <strain evidence="11 12">AX-7</strain>
    </source>
</reference>
<dbReference type="PANTHER" id="PTHR48090">
    <property type="entry name" value="UNDECAPRENYL-PHOSPHATE 4-DEOXY-4-FORMAMIDO-L-ARABINOSE TRANSFERASE-RELATED"/>
    <property type="match status" value="1"/>
</dbReference>
<comment type="catalytic activity">
    <reaction evidence="9">
        <text>an NDP-alpha-D-glucose + (2R)-3-phosphoglycerate = (2R)-2-O-(alpha-D-glucopyranosyl)-3-phospho-glycerate + a ribonucleoside 5'-diphosphate + H(+)</text>
        <dbReference type="Rhea" id="RHEA:47244"/>
        <dbReference type="ChEBI" id="CHEBI:15378"/>
        <dbReference type="ChEBI" id="CHEBI:57930"/>
        <dbReference type="ChEBI" id="CHEBI:58272"/>
        <dbReference type="ChEBI" id="CHEBI:62600"/>
        <dbReference type="ChEBI" id="CHEBI:76533"/>
        <dbReference type="EC" id="2.4.1.266"/>
    </reaction>
    <physiologicalReaction direction="left-to-right" evidence="9">
        <dbReference type="Rhea" id="RHEA:47245"/>
    </physiologicalReaction>
</comment>
<dbReference type="OrthoDB" id="9810303at2"/>